<feature type="transmembrane region" description="Helical" evidence="1">
    <location>
        <begin position="184"/>
        <end position="202"/>
    </location>
</feature>
<evidence type="ECO:0000313" key="3">
    <source>
        <dbReference type="Proteomes" id="UP000005741"/>
    </source>
</evidence>
<dbReference type="AlphaFoldDB" id="H1YYP5"/>
<evidence type="ECO:0000313" key="2">
    <source>
        <dbReference type="EMBL" id="EHQ36028.1"/>
    </source>
</evidence>
<evidence type="ECO:0000256" key="1">
    <source>
        <dbReference type="SAM" id="Phobius"/>
    </source>
</evidence>
<keyword evidence="1" id="KW-1133">Transmembrane helix</keyword>
<organism evidence="2 3">
    <name type="scientific">Methanoplanus limicola DSM 2279</name>
    <dbReference type="NCBI Taxonomy" id="937775"/>
    <lineage>
        <taxon>Archaea</taxon>
        <taxon>Methanobacteriati</taxon>
        <taxon>Methanobacteriota</taxon>
        <taxon>Stenosarchaea group</taxon>
        <taxon>Methanomicrobia</taxon>
        <taxon>Methanomicrobiales</taxon>
        <taxon>Methanomicrobiaceae</taxon>
        <taxon>Methanoplanus</taxon>
    </lineage>
</organism>
<feature type="transmembrane region" description="Helical" evidence="1">
    <location>
        <begin position="155"/>
        <end position="178"/>
    </location>
</feature>
<dbReference type="HOGENOM" id="CLU_079270_1_0_2"/>
<dbReference type="InterPro" id="IPR025098">
    <property type="entry name" value="DUF4013"/>
</dbReference>
<name>H1YYP5_9EURY</name>
<sequence length="209" mass="23237">MNDRLSLKYCICTLIQGITLNIVPLATGYIFRIYSGEKPAPEINQWGKLFVDGWKINIVMILYAIPAIIIALIFGVFAFIPALFGPVATGQTPNVMAFAGVLFGLAITFVVILVLFLFAYMGVVRLGKTGKIGEAFNFHAINETISKGVGWLGYIGYYILLWLIAIIFIVILMILAIIPLIGWLLMFVITPLWAVFMARYMVNIYEAGE</sequence>
<dbReference type="InParanoid" id="H1YYP5"/>
<keyword evidence="1" id="KW-0472">Membrane</keyword>
<gene>
    <name evidence="2" type="ORF">Metlim_1939</name>
</gene>
<feature type="transmembrane region" description="Helical" evidence="1">
    <location>
        <begin position="58"/>
        <end position="84"/>
    </location>
</feature>
<dbReference type="Proteomes" id="UP000005741">
    <property type="component" value="Chromosome"/>
</dbReference>
<dbReference type="Pfam" id="PF13197">
    <property type="entry name" value="DUF4013"/>
    <property type="match status" value="1"/>
</dbReference>
<accession>H1YYP5</accession>
<feature type="transmembrane region" description="Helical" evidence="1">
    <location>
        <begin position="96"/>
        <end position="121"/>
    </location>
</feature>
<proteinExistence type="predicted"/>
<reference evidence="2 3" key="1">
    <citation type="submission" date="2011-10" db="EMBL/GenBank/DDBJ databases">
        <title>The Improved High-Quality Draft genome of Methanoplanus limicola DSM 2279.</title>
        <authorList>
            <consortium name="US DOE Joint Genome Institute (JGI-PGF)"/>
            <person name="Lucas S."/>
            <person name="Copeland A."/>
            <person name="Lapidus A."/>
            <person name="Glavina del Rio T."/>
            <person name="Dalin E."/>
            <person name="Tice H."/>
            <person name="Bruce D."/>
            <person name="Goodwin L."/>
            <person name="Pitluck S."/>
            <person name="Peters L."/>
            <person name="Mikhailova N."/>
            <person name="Lu M."/>
            <person name="Kyrpides N."/>
            <person name="Mavromatis K."/>
            <person name="Ivanova N."/>
            <person name="Markowitz V."/>
            <person name="Cheng J.-F."/>
            <person name="Hugenholtz P."/>
            <person name="Woyke T."/>
            <person name="Wu D."/>
            <person name="Wirth R."/>
            <person name="Brambilla E.-M."/>
            <person name="Klenk H.-P."/>
            <person name="Eisen J.A."/>
        </authorList>
    </citation>
    <scope>NUCLEOTIDE SEQUENCE [LARGE SCALE GENOMIC DNA]</scope>
    <source>
        <strain evidence="2 3">DSM 2279</strain>
    </source>
</reference>
<keyword evidence="3" id="KW-1185">Reference proteome</keyword>
<protein>
    <recommendedName>
        <fullName evidence="4">DUF4013 domain-containing protein</fullName>
    </recommendedName>
</protein>
<dbReference type="OrthoDB" id="107590at2157"/>
<evidence type="ECO:0008006" key="4">
    <source>
        <dbReference type="Google" id="ProtNLM"/>
    </source>
</evidence>
<dbReference type="EMBL" id="CM001436">
    <property type="protein sequence ID" value="EHQ36028.1"/>
    <property type="molecule type" value="Genomic_DNA"/>
</dbReference>
<keyword evidence="1" id="KW-0812">Transmembrane</keyword>